<dbReference type="InterPro" id="IPR000182">
    <property type="entry name" value="GNAT_dom"/>
</dbReference>
<comment type="function">
    <text evidence="5 6">Acetylates the N-terminal alanine of ribosomal protein bS18.</text>
</comment>
<dbReference type="InterPro" id="IPR050680">
    <property type="entry name" value="YpeA/RimI_acetyltransf"/>
</dbReference>
<dbReference type="InterPro" id="IPR006464">
    <property type="entry name" value="AcTrfase_RimI/Ard1"/>
</dbReference>
<dbReference type="HAMAP" id="MF_02210">
    <property type="entry name" value="RimI"/>
    <property type="match status" value="1"/>
</dbReference>
<evidence type="ECO:0000256" key="2">
    <source>
        <dbReference type="ARBA" id="ARBA00022490"/>
    </source>
</evidence>
<evidence type="ECO:0000259" key="7">
    <source>
        <dbReference type="PROSITE" id="PS51186"/>
    </source>
</evidence>
<dbReference type="AlphaFoldDB" id="A0A1G5SIL0"/>
<dbReference type="GO" id="GO:0005737">
    <property type="term" value="C:cytoplasm"/>
    <property type="evidence" value="ECO:0007669"/>
    <property type="project" value="UniProtKB-SubCell"/>
</dbReference>
<protein>
    <recommendedName>
        <fullName evidence="5 6">[Ribosomal protein bS18]-alanine N-acetyltransferase</fullName>
        <ecNumber evidence="5 6">2.3.1.266</ecNumber>
    </recommendedName>
</protein>
<dbReference type="SUPFAM" id="SSF55729">
    <property type="entry name" value="Acyl-CoA N-acyltransferases (Nat)"/>
    <property type="match status" value="1"/>
</dbReference>
<evidence type="ECO:0000256" key="3">
    <source>
        <dbReference type="ARBA" id="ARBA00022679"/>
    </source>
</evidence>
<name>A0A1G5SIL0_9PROT</name>
<dbReference type="InterPro" id="IPR016181">
    <property type="entry name" value="Acyl_CoA_acyltransferase"/>
</dbReference>
<sequence>MIQEQTVIREMHLEDLEQVILIEHEIFIFPWTLGNFRDSIKAGYACRALTRKENDTLMGYGVMMMGVDEAHLLTLGIGSVWQKQGCGAYLLQYFIELAGNGGARSVLLDVRVSNTNAAKLYQRLGFEQIAIRKEYYPAMCGKEDALVMRRAL</sequence>
<accession>A0A1G5SIL0</accession>
<dbReference type="Gene3D" id="3.40.630.30">
    <property type="match status" value="1"/>
</dbReference>
<evidence type="ECO:0000313" key="9">
    <source>
        <dbReference type="Proteomes" id="UP000198729"/>
    </source>
</evidence>
<feature type="active site" description="Proton donor" evidence="5">
    <location>
        <position position="121"/>
    </location>
</feature>
<evidence type="ECO:0000313" key="8">
    <source>
        <dbReference type="EMBL" id="SCZ86371.1"/>
    </source>
</evidence>
<dbReference type="Pfam" id="PF00583">
    <property type="entry name" value="Acetyltransf_1"/>
    <property type="match status" value="1"/>
</dbReference>
<keyword evidence="4 5" id="KW-0012">Acyltransferase</keyword>
<keyword evidence="3 5" id="KW-0808">Transferase</keyword>
<evidence type="ECO:0000256" key="5">
    <source>
        <dbReference type="HAMAP-Rule" id="MF_02210"/>
    </source>
</evidence>
<comment type="subcellular location">
    <subcellularLocation>
        <location evidence="5 6">Cytoplasm</location>
    </subcellularLocation>
</comment>
<dbReference type="PANTHER" id="PTHR43420:SF51">
    <property type="entry name" value="PEPTIDYL-LYSINE N-ACETYLTRANSFERASE YIAC"/>
    <property type="match status" value="1"/>
</dbReference>
<keyword evidence="9" id="KW-1185">Reference proteome</keyword>
<proteinExistence type="inferred from homology"/>
<evidence type="ECO:0000256" key="1">
    <source>
        <dbReference type="ARBA" id="ARBA00005395"/>
    </source>
</evidence>
<dbReference type="NCBIfam" id="TIGR01575">
    <property type="entry name" value="rimI"/>
    <property type="match status" value="1"/>
</dbReference>
<dbReference type="Proteomes" id="UP000198729">
    <property type="component" value="Unassembled WGS sequence"/>
</dbReference>
<dbReference type="RefSeq" id="WP_245654776.1">
    <property type="nucleotide sequence ID" value="NZ_FMWO01000061.1"/>
</dbReference>
<gene>
    <name evidence="5" type="primary">rimI</name>
    <name evidence="8" type="ORF">NSMM_520041</name>
</gene>
<dbReference type="EMBL" id="FMWO01000061">
    <property type="protein sequence ID" value="SCZ86371.1"/>
    <property type="molecule type" value="Genomic_DNA"/>
</dbReference>
<dbReference type="PANTHER" id="PTHR43420">
    <property type="entry name" value="ACETYLTRANSFERASE"/>
    <property type="match status" value="1"/>
</dbReference>
<comment type="caution">
    <text evidence="5">Lacks conserved residue(s) required for the propagation of feature annotation.</text>
</comment>
<feature type="binding site" evidence="5">
    <location>
        <begin position="75"/>
        <end position="77"/>
    </location>
    <ligand>
        <name>acetyl-CoA</name>
        <dbReference type="ChEBI" id="CHEBI:57288"/>
    </ligand>
</feature>
<dbReference type="GO" id="GO:0008999">
    <property type="term" value="F:protein-N-terminal-alanine acetyltransferase activity"/>
    <property type="evidence" value="ECO:0007669"/>
    <property type="project" value="UniProtKB-UniRule"/>
</dbReference>
<dbReference type="STRING" id="51642.NSMM_520041"/>
<comment type="catalytic activity">
    <reaction evidence="5 6">
        <text>N-terminal L-alanyl-[ribosomal protein bS18] + acetyl-CoA = N-terminal N(alpha)-acetyl-L-alanyl-[ribosomal protein bS18] + CoA + H(+)</text>
        <dbReference type="Rhea" id="RHEA:43756"/>
        <dbReference type="Rhea" id="RHEA-COMP:10676"/>
        <dbReference type="Rhea" id="RHEA-COMP:10677"/>
        <dbReference type="ChEBI" id="CHEBI:15378"/>
        <dbReference type="ChEBI" id="CHEBI:57287"/>
        <dbReference type="ChEBI" id="CHEBI:57288"/>
        <dbReference type="ChEBI" id="CHEBI:64718"/>
        <dbReference type="ChEBI" id="CHEBI:83683"/>
        <dbReference type="EC" id="2.3.1.266"/>
    </reaction>
</comment>
<dbReference type="InterPro" id="IPR043690">
    <property type="entry name" value="RimI"/>
</dbReference>
<comment type="similarity">
    <text evidence="1 5 6">Belongs to the acetyltransferase family. RimI subfamily.</text>
</comment>
<keyword evidence="2 5" id="KW-0963">Cytoplasm</keyword>
<feature type="binding site" evidence="5">
    <location>
        <position position="114"/>
    </location>
    <ligand>
        <name>acetyl-CoA</name>
        <dbReference type="ChEBI" id="CHEBI:57288"/>
    </ligand>
</feature>
<organism evidence="8 9">
    <name type="scientific">Nitrosomonas mobilis</name>
    <dbReference type="NCBI Taxonomy" id="51642"/>
    <lineage>
        <taxon>Bacteria</taxon>
        <taxon>Pseudomonadati</taxon>
        <taxon>Pseudomonadota</taxon>
        <taxon>Betaproteobacteria</taxon>
        <taxon>Nitrosomonadales</taxon>
        <taxon>Nitrosomonadaceae</taxon>
        <taxon>Nitrosomonas</taxon>
    </lineage>
</organism>
<dbReference type="PROSITE" id="PS51186">
    <property type="entry name" value="GNAT"/>
    <property type="match status" value="1"/>
</dbReference>
<feature type="domain" description="N-acetyltransferase" evidence="7">
    <location>
        <begin position="6"/>
        <end position="152"/>
    </location>
</feature>
<evidence type="ECO:0000256" key="6">
    <source>
        <dbReference type="RuleBase" id="RU363094"/>
    </source>
</evidence>
<dbReference type="EC" id="2.3.1.266" evidence="5 6"/>
<evidence type="ECO:0000256" key="4">
    <source>
        <dbReference type="ARBA" id="ARBA00023315"/>
    </source>
</evidence>
<reference evidence="8 9" key="1">
    <citation type="submission" date="2016-10" db="EMBL/GenBank/DDBJ databases">
        <authorList>
            <person name="de Groot N.N."/>
        </authorList>
    </citation>
    <scope>NUCLEOTIDE SEQUENCE [LARGE SCALE GENOMIC DNA]</scope>
    <source>
        <strain evidence="8">1</strain>
    </source>
</reference>